<dbReference type="AlphaFoldDB" id="A0A7Y0EGD2"/>
<protein>
    <submittedName>
        <fullName evidence="2">Uncharacterized protein</fullName>
    </submittedName>
</protein>
<organism evidence="2 3">
    <name type="scientific">Clostridium muellerianum</name>
    <dbReference type="NCBI Taxonomy" id="2716538"/>
    <lineage>
        <taxon>Bacteria</taxon>
        <taxon>Bacillati</taxon>
        <taxon>Bacillota</taxon>
        <taxon>Clostridia</taxon>
        <taxon>Eubacteriales</taxon>
        <taxon>Clostridiaceae</taxon>
        <taxon>Clostridium</taxon>
    </lineage>
</organism>
<sequence length="53" mass="6052">MEAKIFMSVSQLTKYFFVVFILGIIIGAIVGGLMVSKVKSRFKSNNHKFRKNK</sequence>
<dbReference type="EMBL" id="JABBNI010000016">
    <property type="protein sequence ID" value="NMM62960.1"/>
    <property type="molecule type" value="Genomic_DNA"/>
</dbReference>
<keyword evidence="1" id="KW-0812">Transmembrane</keyword>
<accession>A0A7Y0EGD2</accession>
<name>A0A7Y0EGD2_9CLOT</name>
<keyword evidence="1" id="KW-1133">Transmembrane helix</keyword>
<evidence type="ECO:0000256" key="1">
    <source>
        <dbReference type="SAM" id="Phobius"/>
    </source>
</evidence>
<evidence type="ECO:0000313" key="2">
    <source>
        <dbReference type="EMBL" id="NMM62960.1"/>
    </source>
</evidence>
<dbReference type="Proteomes" id="UP000537131">
    <property type="component" value="Unassembled WGS sequence"/>
</dbReference>
<keyword evidence="1" id="KW-0472">Membrane</keyword>
<reference evidence="2 3" key="1">
    <citation type="submission" date="2020-06" db="EMBL/GenBank/DDBJ databases">
        <title>Complete Genome Sequence of Clostridium muelleri sp. nov. P21T, an Acid-Alcohol Producing Acetogen Isolated from Old Hay.</title>
        <authorList>
            <person name="Duncan K.E."/>
            <person name="Tanner R.S."/>
        </authorList>
    </citation>
    <scope>NUCLEOTIDE SEQUENCE [LARGE SCALE GENOMIC DNA]</scope>
    <source>
        <strain evidence="2 3">P21</strain>
    </source>
</reference>
<proteinExistence type="predicted"/>
<keyword evidence="3" id="KW-1185">Reference proteome</keyword>
<evidence type="ECO:0000313" key="3">
    <source>
        <dbReference type="Proteomes" id="UP000537131"/>
    </source>
</evidence>
<comment type="caution">
    <text evidence="2">The sequence shown here is derived from an EMBL/GenBank/DDBJ whole genome shotgun (WGS) entry which is preliminary data.</text>
</comment>
<feature type="transmembrane region" description="Helical" evidence="1">
    <location>
        <begin position="15"/>
        <end position="35"/>
    </location>
</feature>
<dbReference type="RefSeq" id="WP_169297563.1">
    <property type="nucleotide sequence ID" value="NZ_JABBNI010000016.1"/>
</dbReference>
<gene>
    <name evidence="2" type="ORF">HBE96_09640</name>
</gene>